<gene>
    <name evidence="1" type="ORF">JK358_22015</name>
</gene>
<reference evidence="1 2" key="1">
    <citation type="submission" date="2021-01" db="EMBL/GenBank/DDBJ databases">
        <title>WGS of actinomycetes isolated from Thailand.</title>
        <authorList>
            <person name="Thawai C."/>
        </authorList>
    </citation>
    <scope>NUCLEOTIDE SEQUENCE [LARGE SCALE GENOMIC DNA]</scope>
    <source>
        <strain evidence="1 2">LPG 2</strain>
    </source>
</reference>
<dbReference type="InterPro" id="IPR029063">
    <property type="entry name" value="SAM-dependent_MTases_sf"/>
</dbReference>
<evidence type="ECO:0000313" key="1">
    <source>
        <dbReference type="EMBL" id="MBL1077078.1"/>
    </source>
</evidence>
<proteinExistence type="predicted"/>
<comment type="caution">
    <text evidence="1">The sequence shown here is derived from an EMBL/GenBank/DDBJ whole genome shotgun (WGS) entry which is preliminary data.</text>
</comment>
<keyword evidence="2" id="KW-1185">Reference proteome</keyword>
<dbReference type="Proteomes" id="UP000602198">
    <property type="component" value="Unassembled WGS sequence"/>
</dbReference>
<accession>A0ABS1MD13</accession>
<dbReference type="EMBL" id="JAERRJ010000008">
    <property type="protein sequence ID" value="MBL1077078.1"/>
    <property type="molecule type" value="Genomic_DNA"/>
</dbReference>
<organism evidence="1 2">
    <name type="scientific">Nocardia acididurans</name>
    <dbReference type="NCBI Taxonomy" id="2802282"/>
    <lineage>
        <taxon>Bacteria</taxon>
        <taxon>Bacillati</taxon>
        <taxon>Actinomycetota</taxon>
        <taxon>Actinomycetes</taxon>
        <taxon>Mycobacteriales</taxon>
        <taxon>Nocardiaceae</taxon>
        <taxon>Nocardia</taxon>
    </lineage>
</organism>
<protein>
    <recommendedName>
        <fullName evidence="3">S-adenosyl methyltransferase</fullName>
    </recommendedName>
</protein>
<sequence length="186" mass="20055">MTATIVTREPAPPVRAHRRLLAAARCRFAEDRLADAVSAGIGQVLLVGTALDTFCAHNPYHGLRVTRLARVDETGMAAAGFDTRQATFIIHLGGERTPSALTATTCRVAALAPGTELILDYLPDVTAPELVATMLRDTGFAVLEDLDPRTLACRYLVLPDDVNHSAEPRIVRARVRHNVGRPPSSL</sequence>
<dbReference type="RefSeq" id="WP_201949702.1">
    <property type="nucleotide sequence ID" value="NZ_JAERRJ010000008.1"/>
</dbReference>
<dbReference type="SUPFAM" id="SSF53335">
    <property type="entry name" value="S-adenosyl-L-methionine-dependent methyltransferases"/>
    <property type="match status" value="1"/>
</dbReference>
<evidence type="ECO:0008006" key="3">
    <source>
        <dbReference type="Google" id="ProtNLM"/>
    </source>
</evidence>
<name>A0ABS1MD13_9NOCA</name>
<evidence type="ECO:0000313" key="2">
    <source>
        <dbReference type="Proteomes" id="UP000602198"/>
    </source>
</evidence>